<reference evidence="4" key="2">
    <citation type="journal article" date="2019" name="Int. J. Syst. Evol. Microbiol.">
        <title>The Global Catalogue of Microorganisms (GCM) 10K type strain sequencing project: providing services to taxonomists for standard genome sequencing and annotation.</title>
        <authorList>
            <consortium name="The Broad Institute Genomics Platform"/>
            <consortium name="The Broad Institute Genome Sequencing Center for Infectious Disease"/>
            <person name="Wu L."/>
            <person name="Ma J."/>
        </authorList>
    </citation>
    <scope>NUCLEOTIDE SEQUENCE [LARGE SCALE GENOMIC DNA]</scope>
    <source>
        <strain evidence="4">JCM 10667</strain>
    </source>
</reference>
<dbReference type="Proteomes" id="UP000549343">
    <property type="component" value="Unassembled WGS sequence"/>
</dbReference>
<proteinExistence type="predicted"/>
<dbReference type="RefSeq" id="WP_184883125.1">
    <property type="nucleotide sequence ID" value="NZ_BAAAHD010000091.1"/>
</dbReference>
<accession>A0A7W7ICE5</accession>
<organism evidence="2 3">
    <name type="scientific">Actinomadura livida</name>
    <dbReference type="NCBI Taxonomy" id="79909"/>
    <lineage>
        <taxon>Bacteria</taxon>
        <taxon>Bacillati</taxon>
        <taxon>Actinomycetota</taxon>
        <taxon>Actinomycetes</taxon>
        <taxon>Streptosporangiales</taxon>
        <taxon>Thermomonosporaceae</taxon>
        <taxon>Actinomadura</taxon>
    </lineage>
</organism>
<sequence>MSGRDLREWTVLQVRSAMTAAMRTDPRAPDPRALDALAEKNAGSLDPYSLSFLRTARMLTLATSAALTTVLTAHRYGRDRHDRLICLACGTGRCPTVRAVSDVLAAYALQVHPVDRPEAWRRADDYYVRTAGHPVPLTVDSFDDGFIARPGTPPHDTLDNVIIIDRNTGALTLWPAYDTDTLATRYRTYKHGDP</sequence>
<reference evidence="2 3" key="3">
    <citation type="submission" date="2020-08" db="EMBL/GenBank/DDBJ databases">
        <title>Sequencing the genomes of 1000 actinobacteria strains.</title>
        <authorList>
            <person name="Klenk H.-P."/>
        </authorList>
    </citation>
    <scope>NUCLEOTIDE SEQUENCE [LARGE SCALE GENOMIC DNA]</scope>
    <source>
        <strain evidence="2 3">DSM 44772</strain>
    </source>
</reference>
<protein>
    <submittedName>
        <fullName evidence="2">Uncharacterized protein</fullName>
    </submittedName>
</protein>
<dbReference type="AlphaFoldDB" id="A0A7W7ICE5"/>
<reference evidence="1" key="4">
    <citation type="submission" date="2023-12" db="EMBL/GenBank/DDBJ databases">
        <authorList>
            <person name="Sun Q."/>
            <person name="Inoue M."/>
        </authorList>
    </citation>
    <scope>NUCLEOTIDE SEQUENCE</scope>
    <source>
        <strain evidence="1">JCM 10667</strain>
    </source>
</reference>
<name>A0A7W7ICE5_9ACTN</name>
<keyword evidence="4" id="KW-1185">Reference proteome</keyword>
<reference evidence="1" key="1">
    <citation type="journal article" date="2014" name="Int. J. Syst. Evol. Microbiol.">
        <title>Complete genome of a new Firmicutes species belonging to the dominant human colonic microbiota ('Ruminococcus bicirculans') reveals two chromosomes and a selective capacity to utilize plant glucans.</title>
        <authorList>
            <consortium name="NISC Comparative Sequencing Program"/>
            <person name="Wegmann U."/>
            <person name="Louis P."/>
            <person name="Goesmann A."/>
            <person name="Henrissat B."/>
            <person name="Duncan S.H."/>
            <person name="Flint H.J."/>
        </authorList>
    </citation>
    <scope>NUCLEOTIDE SEQUENCE</scope>
    <source>
        <strain evidence="1">JCM 10667</strain>
    </source>
</reference>
<evidence type="ECO:0000313" key="3">
    <source>
        <dbReference type="Proteomes" id="UP000549343"/>
    </source>
</evidence>
<dbReference type="EMBL" id="JACHMV010000001">
    <property type="protein sequence ID" value="MBB4774463.1"/>
    <property type="molecule type" value="Genomic_DNA"/>
</dbReference>
<evidence type="ECO:0000313" key="4">
    <source>
        <dbReference type="Proteomes" id="UP001501427"/>
    </source>
</evidence>
<dbReference type="EMBL" id="BAAAHD010000091">
    <property type="protein sequence ID" value="GAA0597826.1"/>
    <property type="molecule type" value="Genomic_DNA"/>
</dbReference>
<evidence type="ECO:0000313" key="1">
    <source>
        <dbReference type="EMBL" id="GAA0597826.1"/>
    </source>
</evidence>
<gene>
    <name evidence="2" type="ORF">F4557_002881</name>
    <name evidence="1" type="ORF">GCM10009546_69840</name>
</gene>
<evidence type="ECO:0000313" key="2">
    <source>
        <dbReference type="EMBL" id="MBB4774463.1"/>
    </source>
</evidence>
<dbReference type="Proteomes" id="UP001501427">
    <property type="component" value="Unassembled WGS sequence"/>
</dbReference>
<comment type="caution">
    <text evidence="2">The sequence shown here is derived from an EMBL/GenBank/DDBJ whole genome shotgun (WGS) entry which is preliminary data.</text>
</comment>